<protein>
    <submittedName>
        <fullName evidence="1">Uncharacterized protein</fullName>
    </submittedName>
</protein>
<name>A0A382VC97_9ZZZZ</name>
<accession>A0A382VC97</accession>
<proteinExistence type="predicted"/>
<gene>
    <name evidence="1" type="ORF">METZ01_LOCUS396968</name>
</gene>
<sequence length="50" mass="5526">MVIGINVIPVKKIIIDLRQGLLDLNQRALDLNQVSDRHHFNSAAFATGTV</sequence>
<dbReference type="AlphaFoldDB" id="A0A382VC97"/>
<reference evidence="1" key="1">
    <citation type="submission" date="2018-05" db="EMBL/GenBank/DDBJ databases">
        <authorList>
            <person name="Lanie J.A."/>
            <person name="Ng W.-L."/>
            <person name="Kazmierczak K.M."/>
            <person name="Andrzejewski T.M."/>
            <person name="Davidsen T.M."/>
            <person name="Wayne K.J."/>
            <person name="Tettelin H."/>
            <person name="Glass J.I."/>
            <person name="Rusch D."/>
            <person name="Podicherti R."/>
            <person name="Tsui H.-C.T."/>
            <person name="Winkler M.E."/>
        </authorList>
    </citation>
    <scope>NUCLEOTIDE SEQUENCE</scope>
</reference>
<evidence type="ECO:0000313" key="1">
    <source>
        <dbReference type="EMBL" id="SVD44114.1"/>
    </source>
</evidence>
<dbReference type="EMBL" id="UINC01150846">
    <property type="protein sequence ID" value="SVD44114.1"/>
    <property type="molecule type" value="Genomic_DNA"/>
</dbReference>
<organism evidence="1">
    <name type="scientific">marine metagenome</name>
    <dbReference type="NCBI Taxonomy" id="408172"/>
    <lineage>
        <taxon>unclassified sequences</taxon>
        <taxon>metagenomes</taxon>
        <taxon>ecological metagenomes</taxon>
    </lineage>
</organism>